<dbReference type="SUPFAM" id="SSF52540">
    <property type="entry name" value="P-loop containing nucleoside triphosphate hydrolases"/>
    <property type="match status" value="1"/>
</dbReference>
<dbReference type="InterPro" id="IPR050227">
    <property type="entry name" value="Rab"/>
</dbReference>
<keyword evidence="2" id="KW-0547">Nucleotide-binding</keyword>
<dbReference type="InterPro" id="IPR001806">
    <property type="entry name" value="Small_GTPase"/>
</dbReference>
<evidence type="ECO:0000256" key="2">
    <source>
        <dbReference type="ARBA" id="ARBA00022741"/>
    </source>
</evidence>
<evidence type="ECO:0000313" key="6">
    <source>
        <dbReference type="Proteomes" id="UP001190700"/>
    </source>
</evidence>
<dbReference type="Proteomes" id="UP001190700">
    <property type="component" value="Unassembled WGS sequence"/>
</dbReference>
<dbReference type="GO" id="GO:0003924">
    <property type="term" value="F:GTPase activity"/>
    <property type="evidence" value="ECO:0007669"/>
    <property type="project" value="InterPro"/>
</dbReference>
<dbReference type="Gene3D" id="3.40.50.300">
    <property type="entry name" value="P-loop containing nucleotide triphosphate hydrolases"/>
    <property type="match status" value="1"/>
</dbReference>
<dbReference type="NCBIfam" id="TIGR00231">
    <property type="entry name" value="small_GTP"/>
    <property type="match status" value="1"/>
</dbReference>
<dbReference type="CDD" id="cd00154">
    <property type="entry name" value="Rab"/>
    <property type="match status" value="1"/>
</dbReference>
<dbReference type="EMBL" id="LGRX02008568">
    <property type="protein sequence ID" value="KAK3273282.1"/>
    <property type="molecule type" value="Genomic_DNA"/>
</dbReference>
<dbReference type="AlphaFoldDB" id="A0AAE0G8B8"/>
<keyword evidence="6" id="KW-1185">Reference proteome</keyword>
<dbReference type="PRINTS" id="PR00449">
    <property type="entry name" value="RASTRNSFRMNG"/>
</dbReference>
<comment type="caution">
    <text evidence="5">The sequence shown here is derived from an EMBL/GenBank/DDBJ whole genome shotgun (WGS) entry which is preliminary data.</text>
</comment>
<dbReference type="PANTHER" id="PTHR47977">
    <property type="entry name" value="RAS-RELATED PROTEIN RAB"/>
    <property type="match status" value="1"/>
</dbReference>
<dbReference type="PROSITE" id="PS51419">
    <property type="entry name" value="RAB"/>
    <property type="match status" value="1"/>
</dbReference>
<dbReference type="InterPro" id="IPR005225">
    <property type="entry name" value="Small_GTP-bd"/>
</dbReference>
<comment type="similarity">
    <text evidence="1">Belongs to the small GTPase superfamily. Rab family.</text>
</comment>
<sequence>MSKAARKSVLQRPAVKLEDYPKPGTGGIDLALFKGGRAAFQSNIKQLLQRYPNLGKSTSGGKLTDKVVLVGDQGVGKTSLVLRYCENSFQENYKATIGVDFCWQRFILQGIGYTVHIWDTAGQEKFNSLLKALPGALCLPPPSSAWGKLAASHCLHSAYYRGAKACIVVFDLGDPDSMTHCSKVTNPHG</sequence>
<dbReference type="InterPro" id="IPR027417">
    <property type="entry name" value="P-loop_NTPase"/>
</dbReference>
<name>A0AAE0G8B8_9CHLO</name>
<proteinExistence type="inferred from homology"/>
<reference evidence="5 6" key="1">
    <citation type="journal article" date="2015" name="Genome Biol. Evol.">
        <title>Comparative Genomics of a Bacterivorous Green Alga Reveals Evolutionary Causalities and Consequences of Phago-Mixotrophic Mode of Nutrition.</title>
        <authorList>
            <person name="Burns J.A."/>
            <person name="Paasch A."/>
            <person name="Narechania A."/>
            <person name="Kim E."/>
        </authorList>
    </citation>
    <scope>NUCLEOTIDE SEQUENCE [LARGE SCALE GENOMIC DNA]</scope>
    <source>
        <strain evidence="5 6">PLY_AMNH</strain>
    </source>
</reference>
<evidence type="ECO:0000256" key="4">
    <source>
        <dbReference type="ARBA" id="ARBA00037868"/>
    </source>
</evidence>
<organism evidence="5 6">
    <name type="scientific">Cymbomonas tetramitiformis</name>
    <dbReference type="NCBI Taxonomy" id="36881"/>
    <lineage>
        <taxon>Eukaryota</taxon>
        <taxon>Viridiplantae</taxon>
        <taxon>Chlorophyta</taxon>
        <taxon>Pyramimonadophyceae</taxon>
        <taxon>Pyramimonadales</taxon>
        <taxon>Pyramimonadaceae</taxon>
        <taxon>Cymbomonas</taxon>
    </lineage>
</organism>
<accession>A0AAE0G8B8</accession>
<keyword evidence="3" id="KW-0342">GTP-binding</keyword>
<dbReference type="Pfam" id="PF00071">
    <property type="entry name" value="Ras"/>
    <property type="match status" value="1"/>
</dbReference>
<comment type="subcellular location">
    <subcellularLocation>
        <location evidence="4">Endomembrane system</location>
        <topology evidence="4">Lipid-anchor</topology>
    </subcellularLocation>
</comment>
<gene>
    <name evidence="5" type="ORF">CYMTET_18470</name>
</gene>
<evidence type="ECO:0000256" key="3">
    <source>
        <dbReference type="ARBA" id="ARBA00023134"/>
    </source>
</evidence>
<protein>
    <submittedName>
        <fullName evidence="5">Uncharacterized protein</fullName>
    </submittedName>
</protein>
<evidence type="ECO:0000313" key="5">
    <source>
        <dbReference type="EMBL" id="KAK3273282.1"/>
    </source>
</evidence>
<dbReference type="GO" id="GO:0005525">
    <property type="term" value="F:GTP binding"/>
    <property type="evidence" value="ECO:0007669"/>
    <property type="project" value="UniProtKB-KW"/>
</dbReference>
<evidence type="ECO:0000256" key="1">
    <source>
        <dbReference type="ARBA" id="ARBA00006270"/>
    </source>
</evidence>
<dbReference type="SMART" id="SM00175">
    <property type="entry name" value="RAB"/>
    <property type="match status" value="1"/>
</dbReference>
<dbReference type="GO" id="GO:0012505">
    <property type="term" value="C:endomembrane system"/>
    <property type="evidence" value="ECO:0007669"/>
    <property type="project" value="UniProtKB-SubCell"/>
</dbReference>